<evidence type="ECO:0000313" key="9">
    <source>
        <dbReference type="EMBL" id="TGZ64494.1"/>
    </source>
</evidence>
<comment type="caution">
    <text evidence="9">The sequence shown here is derived from an EMBL/GenBank/DDBJ whole genome shotgun (WGS) entry which is preliminary data.</text>
</comment>
<protein>
    <recommendedName>
        <fullName evidence="3">lipoyl(octanoyl) transferase</fullName>
        <ecNumber evidence="3">2.3.1.181</ecNumber>
    </recommendedName>
    <alternativeName>
        <fullName evidence="6">Lipoate-protein ligase B</fullName>
    </alternativeName>
    <alternativeName>
        <fullName evidence="7">Lipoyl/octanoyl transferase</fullName>
    </alternativeName>
</protein>
<evidence type="ECO:0000256" key="3">
    <source>
        <dbReference type="ARBA" id="ARBA00012334"/>
    </source>
</evidence>
<dbReference type="Pfam" id="PF21948">
    <property type="entry name" value="LplA-B_cat"/>
    <property type="match status" value="1"/>
</dbReference>
<evidence type="ECO:0000256" key="6">
    <source>
        <dbReference type="ARBA" id="ARBA00030797"/>
    </source>
</evidence>
<evidence type="ECO:0000256" key="2">
    <source>
        <dbReference type="ARBA" id="ARBA00007907"/>
    </source>
</evidence>
<gene>
    <name evidence="9" type="ORF">CRM22_006338</name>
</gene>
<sequence>MWCPRLVPCVDQTVLADTDYKEIEILWSSDDTHSSCVNFVMVSSVTCFHVGRVGYEAAWQLQKSIVRVLKSSNNNAFPHTILLLEHNPVYTIGVRSKDPANDYSEVGIARLKRLGADFVKTDRGGLITYHGPGQLVAYPIINLRCRTLTGSGLRWYVGALEQAGVALCNNYFGLQAGSGGRGDIGVWLSASKKVMAVGVHKSESVTYHGIAINCTNEPLPWLRAVVPCGLVGRDVTSLSEACNKEIPVDTVVPLLEECLINSLFGPYNIRNKELRISYNHEFVNDWTDTALGKSTPIRLWPEVVDLIIAEVQSRIDR</sequence>
<dbReference type="InterPro" id="IPR020605">
    <property type="entry name" value="Octanoyltransferase_CS"/>
</dbReference>
<dbReference type="PANTHER" id="PTHR10993">
    <property type="entry name" value="OCTANOYLTRANSFERASE"/>
    <property type="match status" value="1"/>
</dbReference>
<evidence type="ECO:0000256" key="5">
    <source>
        <dbReference type="ARBA" id="ARBA00023315"/>
    </source>
</evidence>
<dbReference type="NCBIfam" id="TIGR00214">
    <property type="entry name" value="lipB"/>
    <property type="match status" value="1"/>
</dbReference>
<dbReference type="PANTHER" id="PTHR10993:SF7">
    <property type="entry name" value="LIPOYLTRANSFERASE 2, MITOCHONDRIAL-RELATED"/>
    <property type="match status" value="1"/>
</dbReference>
<dbReference type="GO" id="GO:0009249">
    <property type="term" value="P:protein lipoylation"/>
    <property type="evidence" value="ECO:0007669"/>
    <property type="project" value="InterPro"/>
</dbReference>
<dbReference type="OrthoDB" id="19908at2759"/>
<evidence type="ECO:0000259" key="8">
    <source>
        <dbReference type="PROSITE" id="PS51733"/>
    </source>
</evidence>
<reference evidence="9 10" key="1">
    <citation type="journal article" date="2019" name="BMC Genomics">
        <title>New insights from Opisthorchis felineus genome: update on genomics of the epidemiologically important liver flukes.</title>
        <authorList>
            <person name="Ershov N.I."/>
            <person name="Mordvinov V.A."/>
            <person name="Prokhortchouk E.B."/>
            <person name="Pakharukova M.Y."/>
            <person name="Gunbin K.V."/>
            <person name="Ustyantsev K."/>
            <person name="Genaev M.A."/>
            <person name="Blinov A.G."/>
            <person name="Mazur A."/>
            <person name="Boulygina E."/>
            <person name="Tsygankova S."/>
            <person name="Khrameeva E."/>
            <person name="Chekanov N."/>
            <person name="Fan G."/>
            <person name="Xiao A."/>
            <person name="Zhang H."/>
            <person name="Xu X."/>
            <person name="Yang H."/>
            <person name="Solovyev V."/>
            <person name="Lee S.M."/>
            <person name="Liu X."/>
            <person name="Afonnikov D.A."/>
            <person name="Skryabin K.G."/>
        </authorList>
    </citation>
    <scope>NUCLEOTIDE SEQUENCE [LARGE SCALE GENOMIC DNA]</scope>
    <source>
        <strain evidence="9">AK-0245</strain>
        <tissue evidence="9">Whole organism</tissue>
    </source>
</reference>
<dbReference type="SUPFAM" id="SSF55681">
    <property type="entry name" value="Class II aaRS and biotin synthetases"/>
    <property type="match status" value="1"/>
</dbReference>
<evidence type="ECO:0000256" key="1">
    <source>
        <dbReference type="ARBA" id="ARBA00004821"/>
    </source>
</evidence>
<keyword evidence="5" id="KW-0012">Acyltransferase</keyword>
<dbReference type="EMBL" id="SJOL01006711">
    <property type="protein sequence ID" value="TGZ64494.1"/>
    <property type="molecule type" value="Genomic_DNA"/>
</dbReference>
<dbReference type="GO" id="GO:0033819">
    <property type="term" value="F:lipoyl(octanoyl) transferase activity"/>
    <property type="evidence" value="ECO:0007669"/>
    <property type="project" value="UniProtKB-EC"/>
</dbReference>
<dbReference type="STRING" id="147828.A0A4V3SEG5"/>
<dbReference type="UniPathway" id="UPA00538">
    <property type="reaction ID" value="UER00592"/>
</dbReference>
<dbReference type="InterPro" id="IPR004143">
    <property type="entry name" value="BPL_LPL_catalytic"/>
</dbReference>
<keyword evidence="10" id="KW-1185">Reference proteome</keyword>
<comment type="similarity">
    <text evidence="2">Belongs to the LipB family.</text>
</comment>
<dbReference type="InterPro" id="IPR000544">
    <property type="entry name" value="Octanoyltransferase"/>
</dbReference>
<dbReference type="Gene3D" id="3.30.930.10">
    <property type="entry name" value="Bira Bifunctional Protein, Domain 2"/>
    <property type="match status" value="1"/>
</dbReference>
<accession>A0A4V3SEG5</accession>
<dbReference type="PROSITE" id="PS01313">
    <property type="entry name" value="LIPB"/>
    <property type="match status" value="1"/>
</dbReference>
<evidence type="ECO:0000256" key="4">
    <source>
        <dbReference type="ARBA" id="ARBA00022679"/>
    </source>
</evidence>
<dbReference type="PROSITE" id="PS51733">
    <property type="entry name" value="BPL_LPL_CATALYTIC"/>
    <property type="match status" value="1"/>
</dbReference>
<dbReference type="CDD" id="cd16444">
    <property type="entry name" value="LipB"/>
    <property type="match status" value="1"/>
</dbReference>
<organism evidence="9 10">
    <name type="scientific">Opisthorchis felineus</name>
    <dbReference type="NCBI Taxonomy" id="147828"/>
    <lineage>
        <taxon>Eukaryota</taxon>
        <taxon>Metazoa</taxon>
        <taxon>Spiralia</taxon>
        <taxon>Lophotrochozoa</taxon>
        <taxon>Platyhelminthes</taxon>
        <taxon>Trematoda</taxon>
        <taxon>Digenea</taxon>
        <taxon>Opisthorchiida</taxon>
        <taxon>Opisthorchiata</taxon>
        <taxon>Opisthorchiidae</taxon>
        <taxon>Opisthorchis</taxon>
    </lineage>
</organism>
<dbReference type="InterPro" id="IPR045864">
    <property type="entry name" value="aa-tRNA-synth_II/BPL/LPL"/>
</dbReference>
<dbReference type="AlphaFoldDB" id="A0A4V3SEG5"/>
<feature type="domain" description="BPL/LPL catalytic" evidence="8">
    <location>
        <begin position="75"/>
        <end position="267"/>
    </location>
</feature>
<evidence type="ECO:0000313" key="10">
    <source>
        <dbReference type="Proteomes" id="UP000308267"/>
    </source>
</evidence>
<name>A0A4V3SEG5_OPIFE</name>
<dbReference type="EC" id="2.3.1.181" evidence="3"/>
<evidence type="ECO:0000256" key="7">
    <source>
        <dbReference type="ARBA" id="ARBA00033331"/>
    </source>
</evidence>
<keyword evidence="4" id="KW-0808">Transferase</keyword>
<comment type="pathway">
    <text evidence="1">Protein modification; protein lipoylation via endogenous pathway; protein N(6)-(lipoyl)lysine from octanoyl-[acyl-carrier-protein]: step 1/2.</text>
</comment>
<dbReference type="Proteomes" id="UP000308267">
    <property type="component" value="Unassembled WGS sequence"/>
</dbReference>
<proteinExistence type="inferred from homology"/>